<dbReference type="Gene3D" id="1.20.5.4770">
    <property type="match status" value="1"/>
</dbReference>
<evidence type="ECO:0000256" key="1">
    <source>
        <dbReference type="ARBA" id="ARBA00022723"/>
    </source>
</evidence>
<evidence type="ECO:0000259" key="6">
    <source>
        <dbReference type="PROSITE" id="PS51036"/>
    </source>
</evidence>
<dbReference type="InterPro" id="IPR035896">
    <property type="entry name" value="AN1-like_Znf"/>
</dbReference>
<keyword evidence="2 4" id="KW-0863">Zinc-finger</keyword>
<dbReference type="SUPFAM" id="SSF57716">
    <property type="entry name" value="Glucocorticoid receptor-like (DNA-binding domain)"/>
    <property type="match status" value="1"/>
</dbReference>
<dbReference type="SMART" id="SM00154">
    <property type="entry name" value="ZnF_AN1"/>
    <property type="match status" value="1"/>
</dbReference>
<dbReference type="Pfam" id="PF01754">
    <property type="entry name" value="zf-A20"/>
    <property type="match status" value="1"/>
</dbReference>
<feature type="region of interest" description="Disordered" evidence="5">
    <location>
        <begin position="1"/>
        <end position="52"/>
    </location>
</feature>
<keyword evidence="9" id="KW-1185">Reference proteome</keyword>
<proteinExistence type="predicted"/>
<dbReference type="PANTHER" id="PTHR10634:SF149">
    <property type="entry name" value="AN1-TYPE DOMAIN-CONTAINING PROTEIN-RELATED"/>
    <property type="match status" value="1"/>
</dbReference>
<keyword evidence="3" id="KW-0862">Zinc</keyword>
<evidence type="ECO:0000256" key="4">
    <source>
        <dbReference type="PROSITE-ProRule" id="PRU00449"/>
    </source>
</evidence>
<name>A0ABP0G273_CLALP</name>
<protein>
    <submittedName>
        <fullName evidence="8">Uncharacterized protein</fullName>
    </submittedName>
</protein>
<dbReference type="PROSITE" id="PS51036">
    <property type="entry name" value="ZF_A20"/>
    <property type="match status" value="1"/>
</dbReference>
<keyword evidence="1" id="KW-0479">Metal-binding</keyword>
<dbReference type="SUPFAM" id="SSF118310">
    <property type="entry name" value="AN1-like Zinc finger"/>
    <property type="match status" value="1"/>
</dbReference>
<comment type="caution">
    <text evidence="8">The sequence shown here is derived from an EMBL/GenBank/DDBJ whole genome shotgun (WGS) entry which is preliminary data.</text>
</comment>
<feature type="domain" description="AN1-type" evidence="7">
    <location>
        <begin position="133"/>
        <end position="179"/>
    </location>
</feature>
<feature type="region of interest" description="Disordered" evidence="5">
    <location>
        <begin position="68"/>
        <end position="138"/>
    </location>
</feature>
<dbReference type="InterPro" id="IPR002653">
    <property type="entry name" value="Znf_A20"/>
</dbReference>
<evidence type="ECO:0000256" key="3">
    <source>
        <dbReference type="ARBA" id="ARBA00022833"/>
    </source>
</evidence>
<feature type="compositionally biased region" description="Polar residues" evidence="5">
    <location>
        <begin position="28"/>
        <end position="37"/>
    </location>
</feature>
<dbReference type="EMBL" id="CAWYQH010000098">
    <property type="protein sequence ID" value="CAK8684904.1"/>
    <property type="molecule type" value="Genomic_DNA"/>
</dbReference>
<evidence type="ECO:0000259" key="7">
    <source>
        <dbReference type="PROSITE" id="PS51039"/>
    </source>
</evidence>
<organism evidence="8 9">
    <name type="scientific">Clavelina lepadiformis</name>
    <name type="common">Light-bulb sea squirt</name>
    <name type="synonym">Ascidia lepadiformis</name>
    <dbReference type="NCBI Taxonomy" id="159417"/>
    <lineage>
        <taxon>Eukaryota</taxon>
        <taxon>Metazoa</taxon>
        <taxon>Chordata</taxon>
        <taxon>Tunicata</taxon>
        <taxon>Ascidiacea</taxon>
        <taxon>Aplousobranchia</taxon>
        <taxon>Clavelinidae</taxon>
        <taxon>Clavelina</taxon>
    </lineage>
</organism>
<dbReference type="PANTHER" id="PTHR10634">
    <property type="entry name" value="AN1-TYPE ZINC FINGER PROTEIN"/>
    <property type="match status" value="1"/>
</dbReference>
<dbReference type="Proteomes" id="UP001642483">
    <property type="component" value="Unassembled WGS sequence"/>
</dbReference>
<evidence type="ECO:0000256" key="2">
    <source>
        <dbReference type="ARBA" id="ARBA00022771"/>
    </source>
</evidence>
<dbReference type="Gene3D" id="4.10.1110.10">
    <property type="entry name" value="AN1-like Zinc finger"/>
    <property type="match status" value="1"/>
</dbReference>
<evidence type="ECO:0000256" key="5">
    <source>
        <dbReference type="SAM" id="MobiDB-lite"/>
    </source>
</evidence>
<accession>A0ABP0G273</accession>
<feature type="domain" description="A20-type" evidence="6">
    <location>
        <begin position="32"/>
        <end position="67"/>
    </location>
</feature>
<dbReference type="PROSITE" id="PS51039">
    <property type="entry name" value="ZF_AN1"/>
    <property type="match status" value="1"/>
</dbReference>
<dbReference type="Pfam" id="PF01428">
    <property type="entry name" value="zf-AN1"/>
    <property type="match status" value="1"/>
</dbReference>
<feature type="compositionally biased region" description="Polar residues" evidence="5">
    <location>
        <begin position="76"/>
        <end position="131"/>
    </location>
</feature>
<feature type="compositionally biased region" description="Basic and acidic residues" evidence="5">
    <location>
        <begin position="1"/>
        <end position="12"/>
    </location>
</feature>
<dbReference type="SMART" id="SM00259">
    <property type="entry name" value="ZnF_A20"/>
    <property type="match status" value="1"/>
</dbReference>
<reference evidence="8 9" key="1">
    <citation type="submission" date="2024-02" db="EMBL/GenBank/DDBJ databases">
        <authorList>
            <person name="Daric V."/>
            <person name="Darras S."/>
        </authorList>
    </citation>
    <scope>NUCLEOTIDE SEQUENCE [LARGE SCALE GENOMIC DNA]</scope>
</reference>
<evidence type="ECO:0000313" key="9">
    <source>
        <dbReference type="Proteomes" id="UP001642483"/>
    </source>
</evidence>
<gene>
    <name evidence="8" type="ORF">CVLEPA_LOCUS16074</name>
</gene>
<dbReference type="InterPro" id="IPR050652">
    <property type="entry name" value="AN1_A20_ZnFinger"/>
</dbReference>
<dbReference type="InterPro" id="IPR000058">
    <property type="entry name" value="Znf_AN1"/>
</dbReference>
<evidence type="ECO:0000313" key="8">
    <source>
        <dbReference type="EMBL" id="CAK8684904.1"/>
    </source>
</evidence>
<sequence length="198" mass="21723">MKRGPTEDADSKPRKRSRESVAVEDMEGTSQSSQAQRCRNGGCGFYGSSKNDGMCSRCYKEVLQKKNNPDRISPVNHVNTTKPMELTSSSSTQPIAIPSATNPSTALTSPSPQNLSSDEASTSMDDSTVSPSKPKKNRCASCRKRLGLTGFYCRCGKIFCSLHRYSDQHACEFDYKADAQAKIRKENPVVVGEKINKI</sequence>